<name>A0A915IE78_ROMCU</name>
<accession>A0A915IE78</accession>
<evidence type="ECO:0000313" key="1">
    <source>
        <dbReference type="Proteomes" id="UP000887565"/>
    </source>
</evidence>
<protein>
    <submittedName>
        <fullName evidence="2">Uncharacterized protein</fullName>
    </submittedName>
</protein>
<sequence>MQTGCTLPGPQIVQPILQYQLQTPPLNCQQCVLDLQCRQEVRLLELVHMDLPVMLANPPVSQAQPAIQAPLSQKHKFDEAKARKVQINQQLALIQRPGTSEQASKDAENEMFNHAILASLYNQQAGPTSLQTVAVQEFLAAVMLLLSDKQLVEIQQAIIQIYNSNNYGFKVMQLQHGAFASYGNYFTQWLMSKLWLQMEQLVHSWFCEWPPMTALRGTNLLMVPLLHNVTHAAPTPQQIWSNYQHVEHFMPNYLRSIAQRGKYPYLLDTMEQIQSMGQNEYERIANAIKDSDQVILLEKTMNLPVVSGQGADVLLVI</sequence>
<organism evidence="1 2">
    <name type="scientific">Romanomermis culicivorax</name>
    <name type="common">Nematode worm</name>
    <dbReference type="NCBI Taxonomy" id="13658"/>
    <lineage>
        <taxon>Eukaryota</taxon>
        <taxon>Metazoa</taxon>
        <taxon>Ecdysozoa</taxon>
        <taxon>Nematoda</taxon>
        <taxon>Enoplea</taxon>
        <taxon>Dorylaimia</taxon>
        <taxon>Mermithida</taxon>
        <taxon>Mermithoidea</taxon>
        <taxon>Mermithidae</taxon>
        <taxon>Romanomermis</taxon>
    </lineage>
</organism>
<dbReference type="Proteomes" id="UP000887565">
    <property type="component" value="Unplaced"/>
</dbReference>
<keyword evidence="1" id="KW-1185">Reference proteome</keyword>
<proteinExistence type="predicted"/>
<dbReference type="WBParaSite" id="nRc.2.0.1.t12108-RA">
    <property type="protein sequence ID" value="nRc.2.0.1.t12108-RA"/>
    <property type="gene ID" value="nRc.2.0.1.g12108"/>
</dbReference>
<dbReference type="AlphaFoldDB" id="A0A915IE78"/>
<evidence type="ECO:0000313" key="2">
    <source>
        <dbReference type="WBParaSite" id="nRc.2.0.1.t12108-RA"/>
    </source>
</evidence>
<reference evidence="2" key="1">
    <citation type="submission" date="2022-11" db="UniProtKB">
        <authorList>
            <consortium name="WormBaseParasite"/>
        </authorList>
    </citation>
    <scope>IDENTIFICATION</scope>
</reference>